<dbReference type="SUPFAM" id="SSF54909">
    <property type="entry name" value="Dimeric alpha+beta barrel"/>
    <property type="match status" value="1"/>
</dbReference>
<keyword evidence="3" id="KW-1185">Reference proteome</keyword>
<dbReference type="InterPro" id="IPR010753">
    <property type="entry name" value="DUF1330"/>
</dbReference>
<dbReference type="RefSeq" id="WP_084234874.1">
    <property type="nucleotide sequence ID" value="NZ_FWXW01000005.1"/>
</dbReference>
<feature type="domain" description="DUF1330" evidence="1">
    <location>
        <begin position="15"/>
        <end position="97"/>
    </location>
</feature>
<dbReference type="Proteomes" id="UP000192790">
    <property type="component" value="Unassembled WGS sequence"/>
</dbReference>
<dbReference type="OrthoDB" id="9806380at2"/>
<protein>
    <submittedName>
        <fullName evidence="2">Uncharacterized conserved protein, DUF1330 family</fullName>
    </submittedName>
</protein>
<reference evidence="2 3" key="1">
    <citation type="submission" date="2017-04" db="EMBL/GenBank/DDBJ databases">
        <authorList>
            <person name="Afonso C.L."/>
            <person name="Miller P.J."/>
            <person name="Scott M.A."/>
            <person name="Spackman E."/>
            <person name="Goraichik I."/>
            <person name="Dimitrov K.M."/>
            <person name="Suarez D.L."/>
            <person name="Swayne D.E."/>
        </authorList>
    </citation>
    <scope>NUCLEOTIDE SEQUENCE [LARGE SCALE GENOMIC DNA]</scope>
    <source>
        <strain evidence="2 3">DSM 12816</strain>
    </source>
</reference>
<dbReference type="Pfam" id="PF07045">
    <property type="entry name" value="DUF1330"/>
    <property type="match status" value="1"/>
</dbReference>
<dbReference type="AlphaFoldDB" id="A0A1W2BHY5"/>
<name>A0A1W2BHY5_9FIRM</name>
<gene>
    <name evidence="2" type="ORF">SAMN02745168_2210</name>
</gene>
<dbReference type="PANTHER" id="PTHR41521:SF4">
    <property type="entry name" value="BLR0684 PROTEIN"/>
    <property type="match status" value="1"/>
</dbReference>
<evidence type="ECO:0000313" key="3">
    <source>
        <dbReference type="Proteomes" id="UP000192790"/>
    </source>
</evidence>
<dbReference type="PANTHER" id="PTHR41521">
    <property type="match status" value="1"/>
</dbReference>
<sequence>MGCYFMVTIYIDNPENRAPYDEYIRMVRPIVEKHGGKYLVRTEKLDCLTESWRPNRLIIVRFDSREALDQCFASEEYRSIKALRENTVDSRILIAEGE</sequence>
<dbReference type="Gene3D" id="3.30.70.100">
    <property type="match status" value="1"/>
</dbReference>
<dbReference type="InterPro" id="IPR011008">
    <property type="entry name" value="Dimeric_a/b-barrel"/>
</dbReference>
<organism evidence="2 3">
    <name type="scientific">Papillibacter cinnamivorans DSM 12816</name>
    <dbReference type="NCBI Taxonomy" id="1122930"/>
    <lineage>
        <taxon>Bacteria</taxon>
        <taxon>Bacillati</taxon>
        <taxon>Bacillota</taxon>
        <taxon>Clostridia</taxon>
        <taxon>Eubacteriales</taxon>
        <taxon>Oscillospiraceae</taxon>
        <taxon>Papillibacter</taxon>
    </lineage>
</organism>
<dbReference type="EMBL" id="FWXW01000005">
    <property type="protein sequence ID" value="SMC72517.1"/>
    <property type="molecule type" value="Genomic_DNA"/>
</dbReference>
<proteinExistence type="predicted"/>
<evidence type="ECO:0000313" key="2">
    <source>
        <dbReference type="EMBL" id="SMC72517.1"/>
    </source>
</evidence>
<accession>A0A1W2BHY5</accession>
<evidence type="ECO:0000259" key="1">
    <source>
        <dbReference type="Pfam" id="PF07045"/>
    </source>
</evidence>